<reference evidence="1" key="1">
    <citation type="journal article" date="2020" name="Stud. Mycol.">
        <title>101 Dothideomycetes genomes: a test case for predicting lifestyles and emergence of pathogens.</title>
        <authorList>
            <person name="Haridas S."/>
            <person name="Albert R."/>
            <person name="Binder M."/>
            <person name="Bloem J."/>
            <person name="Labutti K."/>
            <person name="Salamov A."/>
            <person name="Andreopoulos B."/>
            <person name="Baker S."/>
            <person name="Barry K."/>
            <person name="Bills G."/>
            <person name="Bluhm B."/>
            <person name="Cannon C."/>
            <person name="Castanera R."/>
            <person name="Culley D."/>
            <person name="Daum C."/>
            <person name="Ezra D."/>
            <person name="Gonzalez J."/>
            <person name="Henrissat B."/>
            <person name="Kuo A."/>
            <person name="Liang C."/>
            <person name="Lipzen A."/>
            <person name="Lutzoni F."/>
            <person name="Magnuson J."/>
            <person name="Mondo S."/>
            <person name="Nolan M."/>
            <person name="Ohm R."/>
            <person name="Pangilinan J."/>
            <person name="Park H.-J."/>
            <person name="Ramirez L."/>
            <person name="Alfaro M."/>
            <person name="Sun H."/>
            <person name="Tritt A."/>
            <person name="Yoshinaga Y."/>
            <person name="Zwiers L.-H."/>
            <person name="Turgeon B."/>
            <person name="Goodwin S."/>
            <person name="Spatafora J."/>
            <person name="Crous P."/>
            <person name="Grigoriev I."/>
        </authorList>
    </citation>
    <scope>NUCLEOTIDE SEQUENCE</scope>
    <source>
        <strain evidence="1">Tuck. ex Michener</strain>
    </source>
</reference>
<accession>A0A6A6H8R0</accession>
<dbReference type="EMBL" id="ML991800">
    <property type="protein sequence ID" value="KAF2234191.1"/>
    <property type="molecule type" value="Genomic_DNA"/>
</dbReference>
<gene>
    <name evidence="1" type="ORF">EV356DRAFT_173913</name>
</gene>
<sequence length="161" mass="18661">MIERAHLCQACRDRPWGPEGWQEFYLQNSYLRPAWINPEEFKRVVTYPVPAAEFFERAKDCQWCHLLSLNLPKGAPGSLLQRISRISWTKLEFRLSFPTAQHSEPELLSKIEVSCRVDYEDGREGGGFTDFNHMLDLGVFAYPGRSNSPSSWGYLRLMGHH</sequence>
<dbReference type="Proteomes" id="UP000800092">
    <property type="component" value="Unassembled WGS sequence"/>
</dbReference>
<dbReference type="AlphaFoldDB" id="A0A6A6H8R0"/>
<keyword evidence="2" id="KW-1185">Reference proteome</keyword>
<protein>
    <submittedName>
        <fullName evidence="1">Uncharacterized protein</fullName>
    </submittedName>
</protein>
<evidence type="ECO:0000313" key="2">
    <source>
        <dbReference type="Proteomes" id="UP000800092"/>
    </source>
</evidence>
<evidence type="ECO:0000313" key="1">
    <source>
        <dbReference type="EMBL" id="KAF2234191.1"/>
    </source>
</evidence>
<proteinExistence type="predicted"/>
<organism evidence="1 2">
    <name type="scientific">Viridothelium virens</name>
    <name type="common">Speckled blister lichen</name>
    <name type="synonym">Trypethelium virens</name>
    <dbReference type="NCBI Taxonomy" id="1048519"/>
    <lineage>
        <taxon>Eukaryota</taxon>
        <taxon>Fungi</taxon>
        <taxon>Dikarya</taxon>
        <taxon>Ascomycota</taxon>
        <taxon>Pezizomycotina</taxon>
        <taxon>Dothideomycetes</taxon>
        <taxon>Dothideomycetes incertae sedis</taxon>
        <taxon>Trypetheliales</taxon>
        <taxon>Trypetheliaceae</taxon>
        <taxon>Viridothelium</taxon>
    </lineage>
</organism>
<name>A0A6A6H8R0_VIRVR</name>